<evidence type="ECO:0000259" key="8">
    <source>
        <dbReference type="Pfam" id="PF04545"/>
    </source>
</evidence>
<dbReference type="InterPro" id="IPR007630">
    <property type="entry name" value="RNA_pol_sigma70_r4"/>
</dbReference>
<feature type="compositionally biased region" description="Basic residues" evidence="5">
    <location>
        <begin position="541"/>
        <end position="551"/>
    </location>
</feature>
<evidence type="ECO:0000313" key="9">
    <source>
        <dbReference type="EMBL" id="MBU7596435.1"/>
    </source>
</evidence>
<dbReference type="PANTHER" id="PTHR30385:SF4">
    <property type="entry name" value="RNA POLYMERASE SIGMA-E FACTOR"/>
    <property type="match status" value="1"/>
</dbReference>
<evidence type="ECO:0000256" key="2">
    <source>
        <dbReference type="ARBA" id="ARBA00023082"/>
    </source>
</evidence>
<dbReference type="Proteomes" id="UP000694501">
    <property type="component" value="Unassembled WGS sequence"/>
</dbReference>
<dbReference type="NCBIfam" id="TIGR02937">
    <property type="entry name" value="sigma70-ECF"/>
    <property type="match status" value="1"/>
</dbReference>
<dbReference type="GO" id="GO:0003677">
    <property type="term" value="F:DNA binding"/>
    <property type="evidence" value="ECO:0007669"/>
    <property type="project" value="UniProtKB-KW"/>
</dbReference>
<feature type="compositionally biased region" description="Low complexity" evidence="5">
    <location>
        <begin position="452"/>
        <end position="462"/>
    </location>
</feature>
<dbReference type="InterPro" id="IPR014284">
    <property type="entry name" value="RNA_pol_sigma-70_dom"/>
</dbReference>
<keyword evidence="1" id="KW-0805">Transcription regulation</keyword>
<keyword evidence="2" id="KW-0731">Sigma factor</keyword>
<evidence type="ECO:0000313" key="10">
    <source>
        <dbReference type="Proteomes" id="UP000694501"/>
    </source>
</evidence>
<feature type="region of interest" description="Disordered" evidence="5">
    <location>
        <begin position="419"/>
        <end position="477"/>
    </location>
</feature>
<dbReference type="InterPro" id="IPR007624">
    <property type="entry name" value="RNA_pol_sigma70_r3"/>
</dbReference>
<feature type="region of interest" description="Disordered" evidence="5">
    <location>
        <begin position="310"/>
        <end position="407"/>
    </location>
</feature>
<dbReference type="PANTHER" id="PTHR30385">
    <property type="entry name" value="SIGMA FACTOR F FLAGELLAR"/>
    <property type="match status" value="1"/>
</dbReference>
<accession>A0A949N099</accession>
<dbReference type="NCBIfam" id="TIGR02980">
    <property type="entry name" value="SigBFG"/>
    <property type="match status" value="1"/>
</dbReference>
<feature type="region of interest" description="Disordered" evidence="5">
    <location>
        <begin position="262"/>
        <end position="295"/>
    </location>
</feature>
<feature type="compositionally biased region" description="Low complexity" evidence="5">
    <location>
        <begin position="552"/>
        <end position="562"/>
    </location>
</feature>
<dbReference type="InterPro" id="IPR007627">
    <property type="entry name" value="RNA_pol_sigma70_r2"/>
</dbReference>
<feature type="compositionally biased region" description="Low complexity" evidence="5">
    <location>
        <begin position="274"/>
        <end position="295"/>
    </location>
</feature>
<evidence type="ECO:0000256" key="5">
    <source>
        <dbReference type="SAM" id="MobiDB-lite"/>
    </source>
</evidence>
<evidence type="ECO:0000256" key="1">
    <source>
        <dbReference type="ARBA" id="ARBA00023015"/>
    </source>
</evidence>
<comment type="caution">
    <text evidence="9">The sequence shown here is derived from an EMBL/GenBank/DDBJ whole genome shotgun (WGS) entry which is preliminary data.</text>
</comment>
<dbReference type="Pfam" id="PF04539">
    <property type="entry name" value="Sigma70_r3"/>
    <property type="match status" value="1"/>
</dbReference>
<feature type="region of interest" description="Disordered" evidence="5">
    <location>
        <begin position="515"/>
        <end position="562"/>
    </location>
</feature>
<feature type="domain" description="RNA polymerase sigma-70 region 2" evidence="7">
    <location>
        <begin position="44"/>
        <end position="112"/>
    </location>
</feature>
<dbReference type="GO" id="GO:0006352">
    <property type="term" value="P:DNA-templated transcription initiation"/>
    <property type="evidence" value="ECO:0007669"/>
    <property type="project" value="InterPro"/>
</dbReference>
<dbReference type="InterPro" id="IPR014322">
    <property type="entry name" value="RNA_pol_sigma-B/F/G"/>
</dbReference>
<protein>
    <submittedName>
        <fullName evidence="9">SigB/SigF/SigG family RNA polymerase sigma factor</fullName>
    </submittedName>
</protein>
<dbReference type="Pfam" id="PF04542">
    <property type="entry name" value="Sigma70_r2"/>
    <property type="match status" value="1"/>
</dbReference>
<sequence>MNAQRTRQTTRRPHPDRPDTEADLDLLAVLPQGAERARAEDRVIRAWLPMAKRLARRYRERGEDLEDLEQVASLGLIKAVQRFDPGLGHAFESYAVPVITGEIKRHFRDHAWDLHVPRRVQELRNAVRTAVRQLEADPQSGAPTPERIAHHLGIEQSEVERGLEAMESFRSLSLDAGSDAEHTDRRPLADTLSTTEPGYELVVEREAVTPALRRLSERERHILYLRFYREMAQSHIARELGVSQMHISRILRSICTRVRRDAGLPEPGRAPESVTAPATARPRPTPVPRAAQPAAAGAVAEPLAAGPASVATAAGGGRRTGARVGGRTGARVGGREPARRPYAGSADARGAVDSPRGKASSLPARCPPLPQASTAGAGARTGVRTQRGSQLPPPVGLKPRPRGQPGYAADEFRCRAPRAAQAVGGPRPTGHGTAGKGGAGRTPGPAGGGTAATGPEPGGFPADSAQRLRPPPVALQPYRLRRRTNVGPGADSRPVAVREAAALVLSRRIGACLRAHGRTRPPVSTPDSLPRGAGPPEARPPGRRATRRVRQTRTVPRRTAAP</sequence>
<evidence type="ECO:0000256" key="3">
    <source>
        <dbReference type="ARBA" id="ARBA00023125"/>
    </source>
</evidence>
<feature type="domain" description="RNA polymerase sigma-70 region 3" evidence="6">
    <location>
        <begin position="122"/>
        <end position="191"/>
    </location>
</feature>
<feature type="region of interest" description="Disordered" evidence="5">
    <location>
        <begin position="1"/>
        <end position="21"/>
    </location>
</feature>
<evidence type="ECO:0000259" key="7">
    <source>
        <dbReference type="Pfam" id="PF04542"/>
    </source>
</evidence>
<dbReference type="Pfam" id="PF04545">
    <property type="entry name" value="Sigma70_r4"/>
    <property type="match status" value="1"/>
</dbReference>
<dbReference type="RefSeq" id="WP_216814807.1">
    <property type="nucleotide sequence ID" value="NZ_JAELVF020000001.1"/>
</dbReference>
<feature type="domain" description="RNA polymerase sigma-70 region 4" evidence="8">
    <location>
        <begin position="211"/>
        <end position="259"/>
    </location>
</feature>
<name>A0A949N099_9ACTN</name>
<dbReference type="GO" id="GO:0016987">
    <property type="term" value="F:sigma factor activity"/>
    <property type="evidence" value="ECO:0007669"/>
    <property type="project" value="UniProtKB-KW"/>
</dbReference>
<keyword evidence="4" id="KW-0804">Transcription</keyword>
<feature type="compositionally biased region" description="Gly residues" evidence="5">
    <location>
        <begin position="314"/>
        <end position="332"/>
    </location>
</feature>
<dbReference type="CDD" id="cd06171">
    <property type="entry name" value="Sigma70_r4"/>
    <property type="match status" value="1"/>
</dbReference>
<dbReference type="EMBL" id="JAELVF020000001">
    <property type="protein sequence ID" value="MBU7596435.1"/>
    <property type="molecule type" value="Genomic_DNA"/>
</dbReference>
<dbReference type="AlphaFoldDB" id="A0A949N099"/>
<proteinExistence type="predicted"/>
<feature type="compositionally biased region" description="Gly residues" evidence="5">
    <location>
        <begin position="432"/>
        <end position="451"/>
    </location>
</feature>
<gene>
    <name evidence="9" type="ORF">JGS22_001950</name>
</gene>
<reference evidence="9" key="1">
    <citation type="submission" date="2021-06" db="EMBL/GenBank/DDBJ databases">
        <title>Sequencing of actinobacteria type strains.</title>
        <authorList>
            <person name="Nguyen G.-S."/>
            <person name="Wentzel A."/>
        </authorList>
    </citation>
    <scope>NUCLEOTIDE SEQUENCE</scope>
    <source>
        <strain evidence="9">P38-E01</strain>
    </source>
</reference>
<keyword evidence="10" id="KW-1185">Reference proteome</keyword>
<keyword evidence="3" id="KW-0238">DNA-binding</keyword>
<organism evidence="9 10">
    <name type="scientific">Streptomyces tardus</name>
    <dbReference type="NCBI Taxonomy" id="2780544"/>
    <lineage>
        <taxon>Bacteria</taxon>
        <taxon>Bacillati</taxon>
        <taxon>Actinomycetota</taxon>
        <taxon>Actinomycetes</taxon>
        <taxon>Kitasatosporales</taxon>
        <taxon>Streptomycetaceae</taxon>
        <taxon>Streptomyces</taxon>
    </lineage>
</organism>
<evidence type="ECO:0000256" key="4">
    <source>
        <dbReference type="ARBA" id="ARBA00023163"/>
    </source>
</evidence>
<evidence type="ECO:0000259" key="6">
    <source>
        <dbReference type="Pfam" id="PF04539"/>
    </source>
</evidence>